<dbReference type="PROSITE" id="PS51186">
    <property type="entry name" value="GNAT"/>
    <property type="match status" value="1"/>
</dbReference>
<sequence length="520" mass="58115">MAGSTPRIVIRVDASTTIGTGHVMRCVTLAERLKQEDADVRFVCRELDGHLCGLIEDRGFSLERLPVPASKVTHVDGPAHAAWLGVSWEDDAAQTLASISHLAPPHWIVVDHYALDARWEQHFRKKGIKIMAIDDLADRLHDCDILLDQNLVAHQSERYFGKTPERCTLLLGPGYALLDSEYARLRPRASPREGQPRRVLVSFGGIDKYFLTEKTVNALVALEGRAVEADIVLSSTSPQFQQIESKIEGVPNLRLHDRLTSLAHLMLGADLAIGASGTTNWERLCLGLPTLVVTVAENQRPTADELSRRGLVHWLGDADTVDQNRIQSALEGILDAGLGVTWSEKCLEIVDGRGAARVCAVLLAEAGMSLSVRHAELRDESMLLDWANDRATRENAFNPKPITPQEHRAWFRARLRQPDYCVLYIIETISGIPMGQVRFDRRSDEWEISYCVAPLFRGRRVGQSMLEDAIRHLQKCHGNVSLFGQVKLANAPSRRIFESLNFSTRVSGPDRIIYERCYSK</sequence>
<feature type="active site" description="Proton acceptor" evidence="1">
    <location>
        <position position="22"/>
    </location>
</feature>
<evidence type="ECO:0000256" key="2">
    <source>
        <dbReference type="PIRSR" id="PIRSR620023-2"/>
    </source>
</evidence>
<gene>
    <name evidence="4" type="primary">pseG</name>
    <name evidence="4" type="ORF">ABVK50_32075</name>
</gene>
<organism evidence="4">
    <name type="scientific">Mesorhizobium sp. WSM2240</name>
    <dbReference type="NCBI Taxonomy" id="3228851"/>
    <lineage>
        <taxon>Bacteria</taxon>
        <taxon>Pseudomonadati</taxon>
        <taxon>Pseudomonadota</taxon>
        <taxon>Alphaproteobacteria</taxon>
        <taxon>Hyphomicrobiales</taxon>
        <taxon>Phyllobacteriaceae</taxon>
        <taxon>Mesorhizobium</taxon>
    </lineage>
</organism>
<dbReference type="NCBIfam" id="TIGR03590">
    <property type="entry name" value="PseG"/>
    <property type="match status" value="1"/>
</dbReference>
<dbReference type="PANTHER" id="PTHR21015">
    <property type="entry name" value="UDP-N-ACETYLGLUCOSAMINE--N-ACETYLMURAMYL-(PENTAPEPTIDE) PYROPHOSPHORYL-UNDECAPRENOL N-ACETYLGLUCOSAMINE TRANSFERASE 1"/>
    <property type="match status" value="1"/>
</dbReference>
<keyword evidence="4" id="KW-0614">Plasmid</keyword>
<dbReference type="Gene3D" id="3.40.50.2000">
    <property type="entry name" value="Glycogen Phosphorylase B"/>
    <property type="match status" value="1"/>
</dbReference>
<geneLocation type="plasmid" evidence="4">
    <name>pMk2240A</name>
</geneLocation>
<dbReference type="GO" id="GO:0016787">
    <property type="term" value="F:hydrolase activity"/>
    <property type="evidence" value="ECO:0007669"/>
    <property type="project" value="UniProtKB-KW"/>
</dbReference>
<proteinExistence type="predicted"/>
<evidence type="ECO:0000259" key="3">
    <source>
        <dbReference type="PROSITE" id="PS51186"/>
    </source>
</evidence>
<keyword evidence="4" id="KW-0378">Hydrolase</keyword>
<dbReference type="GO" id="GO:0016757">
    <property type="term" value="F:glycosyltransferase activity"/>
    <property type="evidence" value="ECO:0007669"/>
    <property type="project" value="TreeGrafter"/>
</dbReference>
<evidence type="ECO:0000313" key="4">
    <source>
        <dbReference type="EMBL" id="XCG52138.1"/>
    </source>
</evidence>
<dbReference type="EMBL" id="CP159256">
    <property type="protein sequence ID" value="XCG52138.1"/>
    <property type="molecule type" value="Genomic_DNA"/>
</dbReference>
<protein>
    <submittedName>
        <fullName evidence="4">UDP-2,4-diacetamido-2,4, 6-trideoxy-beta-L-altropyranose hydrolase</fullName>
        <ecNumber evidence="4">3.6.1.57</ecNumber>
    </submittedName>
</protein>
<dbReference type="Gene3D" id="3.40.630.30">
    <property type="match status" value="1"/>
</dbReference>
<dbReference type="EC" id="3.6.1.57" evidence="4"/>
<reference evidence="4" key="1">
    <citation type="submission" date="2024-06" db="EMBL/GenBank/DDBJ databases">
        <title>Mesorhizobium karijinii sp. nov., a symbiont of the iconic Swainsona formosa from arid Australia.</title>
        <authorList>
            <person name="Hill Y.J."/>
            <person name="Watkin E.L.J."/>
            <person name="O'Hara G.W."/>
            <person name="Terpolilli J."/>
            <person name="Tye M.L."/>
            <person name="Kohlmeier M.G."/>
        </authorList>
    </citation>
    <scope>NUCLEOTIDE SEQUENCE</scope>
    <source>
        <strain evidence="4">WSM2240</strain>
        <plasmid evidence="4">pMk2240A</plasmid>
    </source>
</reference>
<dbReference type="GO" id="GO:0016747">
    <property type="term" value="F:acyltransferase activity, transferring groups other than amino-acyl groups"/>
    <property type="evidence" value="ECO:0007669"/>
    <property type="project" value="InterPro"/>
</dbReference>
<dbReference type="AlphaFoldDB" id="A0AAU8D0N0"/>
<dbReference type="InterPro" id="IPR020023">
    <property type="entry name" value="PseG"/>
</dbReference>
<feature type="domain" description="N-acetyltransferase" evidence="3">
    <location>
        <begin position="370"/>
        <end position="520"/>
    </location>
</feature>
<evidence type="ECO:0000256" key="1">
    <source>
        <dbReference type="PIRSR" id="PIRSR620023-1"/>
    </source>
</evidence>
<dbReference type="Pfam" id="PF13302">
    <property type="entry name" value="Acetyltransf_3"/>
    <property type="match status" value="1"/>
</dbReference>
<dbReference type="SUPFAM" id="SSF55729">
    <property type="entry name" value="Acyl-CoA N-acyltransferases (Nat)"/>
    <property type="match status" value="1"/>
</dbReference>
<dbReference type="PANTHER" id="PTHR21015:SF22">
    <property type="entry name" value="GLYCOSYLTRANSFERASE"/>
    <property type="match status" value="1"/>
</dbReference>
<dbReference type="InterPro" id="IPR000182">
    <property type="entry name" value="GNAT_dom"/>
</dbReference>
<dbReference type="Gene3D" id="3.40.50.11190">
    <property type="match status" value="1"/>
</dbReference>
<name>A0AAU8D0N0_9HYPH</name>
<dbReference type="SUPFAM" id="SSF53756">
    <property type="entry name" value="UDP-Glycosyltransferase/glycogen phosphorylase"/>
    <property type="match status" value="1"/>
</dbReference>
<feature type="binding site" evidence="2">
    <location>
        <position position="282"/>
    </location>
    <ligand>
        <name>substrate</name>
    </ligand>
</feature>
<dbReference type="RefSeq" id="WP_353646346.1">
    <property type="nucleotide sequence ID" value="NZ_CP159256.1"/>
</dbReference>
<dbReference type="InterPro" id="IPR016181">
    <property type="entry name" value="Acyl_CoA_acyltransferase"/>
</dbReference>
<accession>A0AAU8D0N0</accession>